<dbReference type="OrthoDB" id="2151789at2759"/>
<evidence type="ECO:0000256" key="3">
    <source>
        <dbReference type="ARBA" id="ARBA00022827"/>
    </source>
</evidence>
<dbReference type="GO" id="GO:0016491">
    <property type="term" value="F:oxidoreductase activity"/>
    <property type="evidence" value="ECO:0007669"/>
    <property type="project" value="UniProtKB-KW"/>
</dbReference>
<dbReference type="STRING" id="37992.A0A4Z0YFX7"/>
<dbReference type="InterPro" id="IPR016166">
    <property type="entry name" value="FAD-bd_PCMH"/>
</dbReference>
<evidence type="ECO:0000256" key="1">
    <source>
        <dbReference type="ARBA" id="ARBA00005466"/>
    </source>
</evidence>
<comment type="similarity">
    <text evidence="1">Belongs to the oxygen-dependent FAD-linked oxidoreductase family.</text>
</comment>
<evidence type="ECO:0000256" key="5">
    <source>
        <dbReference type="SAM" id="SignalP"/>
    </source>
</evidence>
<dbReference type="PROSITE" id="PS51387">
    <property type="entry name" value="FAD_PCMH"/>
    <property type="match status" value="1"/>
</dbReference>
<dbReference type="InterPro" id="IPR006094">
    <property type="entry name" value="Oxid_FAD_bind_N"/>
</dbReference>
<gene>
    <name evidence="7" type="ORF">E0Z10_g10666</name>
</gene>
<dbReference type="AlphaFoldDB" id="A0A4Z0YFX7"/>
<feature type="domain" description="FAD-binding PCMH-type" evidence="6">
    <location>
        <begin position="71"/>
        <end position="242"/>
    </location>
</feature>
<dbReference type="PANTHER" id="PTHR42973:SF22">
    <property type="entry name" value="FAD-BINDING PCMH-TYPE DOMAIN-CONTAINING PROTEIN-RELATED"/>
    <property type="match status" value="1"/>
</dbReference>
<evidence type="ECO:0000313" key="7">
    <source>
        <dbReference type="EMBL" id="TGJ77603.1"/>
    </source>
</evidence>
<dbReference type="InterPro" id="IPR050416">
    <property type="entry name" value="FAD-linked_Oxidoreductase"/>
</dbReference>
<name>A0A4Z0YFX7_9PEZI</name>
<feature type="signal peptide" evidence="5">
    <location>
        <begin position="1"/>
        <end position="24"/>
    </location>
</feature>
<evidence type="ECO:0000256" key="2">
    <source>
        <dbReference type="ARBA" id="ARBA00022630"/>
    </source>
</evidence>
<dbReference type="PANTHER" id="PTHR42973">
    <property type="entry name" value="BINDING OXIDOREDUCTASE, PUTATIVE (AFU_ORTHOLOGUE AFUA_1G17690)-RELATED"/>
    <property type="match status" value="1"/>
</dbReference>
<feature type="chain" id="PRO_5021306874" description="FAD-binding PCMH-type domain-containing protein" evidence="5">
    <location>
        <begin position="25"/>
        <end position="502"/>
    </location>
</feature>
<dbReference type="Proteomes" id="UP000297716">
    <property type="component" value="Unassembled WGS sequence"/>
</dbReference>
<dbReference type="Gene3D" id="3.30.465.10">
    <property type="match status" value="1"/>
</dbReference>
<keyword evidence="5" id="KW-0732">Signal</keyword>
<sequence>MRHFIAKPSVFLLAVISYVDLTCARLDPASAHVARTLNCCDRLSNSLSSKVVYSGSSFYNDSTSYWAAAQNAIKPLCVVRPTTAEDVSSAIVTLVGGSCKFAVRTGGHGSVTAISTIQHGITIDMRGLDAIALNDDNSVATIGAGQTWGPAYSALYQVGVTIPGGRDYGIGIGGSILGDALGYLAPQTGFGADSVIEFEVVIANGSIVTANKDLNHDLWRSLKGGSSNFGIVTKVIIETTAVGDIWASSTGYDSSAIDSEAQAFHDFVADPSYDVKAVLLLAYSYTAAAGYQIANLYTYTAPIEKPAAFASFYSIDGQIGNVSALTNIPDYSVDQDATSPDGLQQITFSTTFTNNVQQLKDVWSIHNKSIASIVDIADISWSLTLEPLTASLAAASAARGGNVMNVEVPPEGLILTLGSFSFSSACNYSYMNKEVDKLLKDIEHAAKKNGVYNPFIGLNHAKGSQDVMKSYGADSYAFLKQTAKKYDPDQVFQKLMPGGFKL</sequence>
<dbReference type="SUPFAM" id="SSF56176">
    <property type="entry name" value="FAD-binding/transporter-associated domain-like"/>
    <property type="match status" value="1"/>
</dbReference>
<dbReference type="Pfam" id="PF01565">
    <property type="entry name" value="FAD_binding_4"/>
    <property type="match status" value="1"/>
</dbReference>
<evidence type="ECO:0000313" key="8">
    <source>
        <dbReference type="Proteomes" id="UP000297716"/>
    </source>
</evidence>
<accession>A0A4Z0YFX7</accession>
<comment type="caution">
    <text evidence="7">The sequence shown here is derived from an EMBL/GenBank/DDBJ whole genome shotgun (WGS) entry which is preliminary data.</text>
</comment>
<proteinExistence type="inferred from homology"/>
<dbReference type="EMBL" id="SKBN01000452">
    <property type="protein sequence ID" value="TGJ77603.1"/>
    <property type="molecule type" value="Genomic_DNA"/>
</dbReference>
<keyword evidence="4" id="KW-0560">Oxidoreductase</keyword>
<reference evidence="7 8" key="1">
    <citation type="submission" date="2019-03" db="EMBL/GenBank/DDBJ databases">
        <title>Draft genome sequence of Xylaria hypoxylon DSM 108379, a ubiquitous saprotrophic-parasitic fungi on hardwood.</title>
        <authorList>
            <person name="Buettner E."/>
            <person name="Leonhardt S."/>
            <person name="Gebauer A.M."/>
            <person name="Liers C."/>
            <person name="Hofrichter M."/>
            <person name="Kellner H."/>
        </authorList>
    </citation>
    <scope>NUCLEOTIDE SEQUENCE [LARGE SCALE GENOMIC DNA]</scope>
    <source>
        <strain evidence="7 8">DSM 108379</strain>
    </source>
</reference>
<evidence type="ECO:0000259" key="6">
    <source>
        <dbReference type="PROSITE" id="PS51387"/>
    </source>
</evidence>
<evidence type="ECO:0000256" key="4">
    <source>
        <dbReference type="ARBA" id="ARBA00023002"/>
    </source>
</evidence>
<dbReference type="GO" id="GO:0071949">
    <property type="term" value="F:FAD binding"/>
    <property type="evidence" value="ECO:0007669"/>
    <property type="project" value="InterPro"/>
</dbReference>
<protein>
    <recommendedName>
        <fullName evidence="6">FAD-binding PCMH-type domain-containing protein</fullName>
    </recommendedName>
</protein>
<keyword evidence="2" id="KW-0285">Flavoprotein</keyword>
<organism evidence="7 8">
    <name type="scientific">Xylaria hypoxylon</name>
    <dbReference type="NCBI Taxonomy" id="37992"/>
    <lineage>
        <taxon>Eukaryota</taxon>
        <taxon>Fungi</taxon>
        <taxon>Dikarya</taxon>
        <taxon>Ascomycota</taxon>
        <taxon>Pezizomycotina</taxon>
        <taxon>Sordariomycetes</taxon>
        <taxon>Xylariomycetidae</taxon>
        <taxon>Xylariales</taxon>
        <taxon>Xylariaceae</taxon>
        <taxon>Xylaria</taxon>
    </lineage>
</organism>
<keyword evidence="8" id="KW-1185">Reference proteome</keyword>
<dbReference type="InterPro" id="IPR036318">
    <property type="entry name" value="FAD-bd_PCMH-like_sf"/>
</dbReference>
<keyword evidence="3" id="KW-0274">FAD</keyword>
<dbReference type="InterPro" id="IPR016169">
    <property type="entry name" value="FAD-bd_PCMH_sub2"/>
</dbReference>